<dbReference type="RefSeq" id="WP_409120166.1">
    <property type="nucleotide sequence ID" value="NZ_JBJVNI010000001.1"/>
</dbReference>
<sequence>MTSPRDEITERAGRVSYRPCVDTIGTAIPGSALSGGAIDHIGDDALAASAYDQRCTLTVP</sequence>
<dbReference type="Proteomes" id="UP001631957">
    <property type="component" value="Unassembled WGS sequence"/>
</dbReference>
<gene>
    <name evidence="1" type="ORF">ACKI18_01660</name>
</gene>
<proteinExistence type="predicted"/>
<dbReference type="EMBL" id="JBJVNI010000001">
    <property type="protein sequence ID" value="MFM9607410.1"/>
    <property type="molecule type" value="Genomic_DNA"/>
</dbReference>
<reference evidence="1 2" key="1">
    <citation type="submission" date="2024-12" db="EMBL/GenBank/DDBJ databases">
        <title>Forecasting of Potato common scab and diversities of Pathogenic streptomyces spp. in china.</title>
        <authorList>
            <person name="Handique U."/>
            <person name="Wu J."/>
        </authorList>
    </citation>
    <scope>NUCLEOTIDE SEQUENCE [LARGE SCALE GENOMIC DNA]</scope>
    <source>
        <strain evidence="1 2">ZRIMU1530</strain>
    </source>
</reference>
<organism evidence="1 2">
    <name type="scientific">Streptomyces niveiscabiei</name>
    <dbReference type="NCBI Taxonomy" id="164115"/>
    <lineage>
        <taxon>Bacteria</taxon>
        <taxon>Bacillati</taxon>
        <taxon>Actinomycetota</taxon>
        <taxon>Actinomycetes</taxon>
        <taxon>Kitasatosporales</taxon>
        <taxon>Streptomycetaceae</taxon>
        <taxon>Streptomyces</taxon>
    </lineage>
</organism>
<protein>
    <submittedName>
        <fullName evidence="1">Uncharacterized protein</fullName>
    </submittedName>
</protein>
<keyword evidence="2" id="KW-1185">Reference proteome</keyword>
<name>A0ABW9HKM6_9ACTN</name>
<accession>A0ABW9HKM6</accession>
<comment type="caution">
    <text evidence="1">The sequence shown here is derived from an EMBL/GenBank/DDBJ whole genome shotgun (WGS) entry which is preliminary data.</text>
</comment>
<evidence type="ECO:0000313" key="2">
    <source>
        <dbReference type="Proteomes" id="UP001631957"/>
    </source>
</evidence>
<evidence type="ECO:0000313" key="1">
    <source>
        <dbReference type="EMBL" id="MFM9607410.1"/>
    </source>
</evidence>